<dbReference type="PANTHER" id="PTHR30535:SF34">
    <property type="entry name" value="MOLYBDATE-BINDING PROTEIN MOLA"/>
    <property type="match status" value="1"/>
</dbReference>
<dbReference type="InterPro" id="IPR050902">
    <property type="entry name" value="ABC_Transporter_SBP"/>
</dbReference>
<dbReference type="SUPFAM" id="SSF53807">
    <property type="entry name" value="Helical backbone' metal receptor"/>
    <property type="match status" value="1"/>
</dbReference>
<dbReference type="Proteomes" id="UP000767334">
    <property type="component" value="Unassembled WGS sequence"/>
</dbReference>
<evidence type="ECO:0000256" key="1">
    <source>
        <dbReference type="ARBA" id="ARBA00008814"/>
    </source>
</evidence>
<keyword evidence="4" id="KW-1185">Reference proteome</keyword>
<dbReference type="PROSITE" id="PS50983">
    <property type="entry name" value="FE_B12_PBP"/>
    <property type="match status" value="1"/>
</dbReference>
<dbReference type="RefSeq" id="WP_204572384.1">
    <property type="nucleotide sequence ID" value="NZ_JACJLL010000066.1"/>
</dbReference>
<organism evidence="3 4">
    <name type="scientific">Clostridium saudiense</name>
    <dbReference type="NCBI Taxonomy" id="1414720"/>
    <lineage>
        <taxon>Bacteria</taxon>
        <taxon>Bacillati</taxon>
        <taxon>Bacillota</taxon>
        <taxon>Clostridia</taxon>
        <taxon>Eubacteriales</taxon>
        <taxon>Clostridiaceae</taxon>
        <taxon>Clostridium</taxon>
    </lineage>
</organism>
<evidence type="ECO:0000313" key="4">
    <source>
        <dbReference type="Proteomes" id="UP000767334"/>
    </source>
</evidence>
<dbReference type="InterPro" id="IPR002491">
    <property type="entry name" value="ABC_transptr_periplasmic_BD"/>
</dbReference>
<evidence type="ECO:0000259" key="2">
    <source>
        <dbReference type="PROSITE" id="PS50983"/>
    </source>
</evidence>
<dbReference type="PROSITE" id="PS51257">
    <property type="entry name" value="PROKAR_LIPOPROTEIN"/>
    <property type="match status" value="1"/>
</dbReference>
<dbReference type="PANTHER" id="PTHR30535">
    <property type="entry name" value="VITAMIN B12-BINDING PROTEIN"/>
    <property type="match status" value="1"/>
</dbReference>
<comment type="similarity">
    <text evidence="1">Belongs to the bacterial solute-binding protein 8 family.</text>
</comment>
<proteinExistence type="inferred from homology"/>
<name>A0ABS2FHT2_9CLOT</name>
<comment type="caution">
    <text evidence="3">The sequence shown here is derived from an EMBL/GenBank/DDBJ whole genome shotgun (WGS) entry which is preliminary data.</text>
</comment>
<dbReference type="EMBL" id="JACJLL010000066">
    <property type="protein sequence ID" value="MBM6819852.1"/>
    <property type="molecule type" value="Genomic_DNA"/>
</dbReference>
<reference evidence="3 4" key="1">
    <citation type="journal article" date="2021" name="Sci. Rep.">
        <title>The distribution of antibiotic resistance genes in chicken gut microbiota commensals.</title>
        <authorList>
            <person name="Juricova H."/>
            <person name="Matiasovicova J."/>
            <person name="Kubasova T."/>
            <person name="Cejkova D."/>
            <person name="Rychlik I."/>
        </authorList>
    </citation>
    <scope>NUCLEOTIDE SEQUENCE [LARGE SCALE GENOMIC DNA]</scope>
    <source>
        <strain evidence="3 4">An435</strain>
    </source>
</reference>
<dbReference type="Pfam" id="PF01497">
    <property type="entry name" value="Peripla_BP_2"/>
    <property type="match status" value="1"/>
</dbReference>
<protein>
    <submittedName>
        <fullName evidence="3">ABC transporter substrate-binding protein</fullName>
    </submittedName>
</protein>
<gene>
    <name evidence="3" type="ORF">H6A19_10980</name>
</gene>
<dbReference type="Gene3D" id="3.40.50.1980">
    <property type="entry name" value="Nitrogenase molybdenum iron protein domain"/>
    <property type="match status" value="2"/>
</dbReference>
<feature type="domain" description="Fe/B12 periplasmic-binding" evidence="2">
    <location>
        <begin position="76"/>
        <end position="335"/>
    </location>
</feature>
<accession>A0ABS2FHT2</accession>
<sequence length="339" mass="37004">MISKKTRVLVMGILTILMIGMLAGCSAKSTGVSGANDSEIVASEDSVEKEFRLEYTEIMKQQGFTEDIVLESKPERVVCVSTSTTPLLFEVGASLVGIPTSTVFETPSDYTGEKLQSLMSDDFNIETVVALNPDLVIIPSSSKEQYGDALESSNIPVYYTNSGHSATYESVVQEAEVIINAFGKDSENAKKVLQSFDDLDKKMEESKKALEGKTVMIIATTEYIQSKSGTAGSMADMIGLTNVYENEQAGMVPLDQETTLGYNPDVILAIGSSMSEEDNKAVFEAAFAENSEYWENFEAIKNNKVIYLPSSYMPSTGIGVVKQISDLIDFVYEKLEINN</sequence>
<evidence type="ECO:0000313" key="3">
    <source>
        <dbReference type="EMBL" id="MBM6819852.1"/>
    </source>
</evidence>